<dbReference type="GO" id="GO:0051287">
    <property type="term" value="F:NAD binding"/>
    <property type="evidence" value="ECO:0007669"/>
    <property type="project" value="InterPro"/>
</dbReference>
<evidence type="ECO:0000313" key="5">
    <source>
        <dbReference type="Proteomes" id="UP000053557"/>
    </source>
</evidence>
<keyword evidence="1" id="KW-0560">Oxidoreductase</keyword>
<protein>
    <recommendedName>
        <fullName evidence="3">D-isomer specific 2-hydroxyacid dehydrogenase NAD-binding domain-containing protein</fullName>
    </recommendedName>
</protein>
<dbReference type="CDD" id="cd05300">
    <property type="entry name" value="2-Hacid_dh_1"/>
    <property type="match status" value="1"/>
</dbReference>
<feature type="domain" description="D-isomer specific 2-hydroxyacid dehydrogenase NAD-binding" evidence="3">
    <location>
        <begin position="113"/>
        <end position="284"/>
    </location>
</feature>
<keyword evidence="5" id="KW-1185">Reference proteome</keyword>
<dbReference type="OrthoDB" id="9805416at2"/>
<keyword evidence="2" id="KW-0520">NAD</keyword>
<evidence type="ECO:0000256" key="1">
    <source>
        <dbReference type="ARBA" id="ARBA00023002"/>
    </source>
</evidence>
<dbReference type="GO" id="GO:0016491">
    <property type="term" value="F:oxidoreductase activity"/>
    <property type="evidence" value="ECO:0007669"/>
    <property type="project" value="UniProtKB-KW"/>
</dbReference>
<dbReference type="AlphaFoldDB" id="A0A101XP53"/>
<comment type="caution">
    <text evidence="4">The sequence shown here is derived from an EMBL/GenBank/DDBJ whole genome shotgun (WGS) entry which is preliminary data.</text>
</comment>
<dbReference type="EMBL" id="LPVJ01000070">
    <property type="protein sequence ID" value="KUO94822.1"/>
    <property type="molecule type" value="Genomic_DNA"/>
</dbReference>
<dbReference type="Gene3D" id="3.40.50.720">
    <property type="entry name" value="NAD(P)-binding Rossmann-like Domain"/>
    <property type="match status" value="2"/>
</dbReference>
<accession>A0A101XP53</accession>
<reference evidence="4 5" key="1">
    <citation type="submission" date="2015-12" db="EMBL/GenBank/DDBJ databases">
        <title>Draft genome sequence of Acidibacillus ferrooxidans ITV001, isolated from a chalcopyrite acid mine drainage site in Brazil.</title>
        <authorList>
            <person name="Dall'Agnol H."/>
            <person name="Nancucheo I."/>
            <person name="Johnson B."/>
            <person name="Oliveira R."/>
            <person name="Leite L."/>
            <person name="Pylro V."/>
            <person name="Nunes G.L."/>
            <person name="Tzotzos G."/>
            <person name="Fernandes G.R."/>
            <person name="Dutra J."/>
            <person name="Orellana S.C."/>
            <person name="Oliveira G."/>
        </authorList>
    </citation>
    <scope>NUCLEOTIDE SEQUENCE [LARGE SCALE GENOMIC DNA]</scope>
    <source>
        <strain evidence="5">ITV01</strain>
    </source>
</reference>
<dbReference type="InterPro" id="IPR036291">
    <property type="entry name" value="NAD(P)-bd_dom_sf"/>
</dbReference>
<dbReference type="SUPFAM" id="SSF51735">
    <property type="entry name" value="NAD(P)-binding Rossmann-fold domains"/>
    <property type="match status" value="1"/>
</dbReference>
<name>A0A101XP53_9BACL</name>
<organism evidence="4 5">
    <name type="scientific">Ferroacidibacillus organovorans</name>
    <dbReference type="NCBI Taxonomy" id="1765683"/>
    <lineage>
        <taxon>Bacteria</taxon>
        <taxon>Bacillati</taxon>
        <taxon>Bacillota</taxon>
        <taxon>Bacilli</taxon>
        <taxon>Bacillales</taxon>
        <taxon>Alicyclobacillaceae</taxon>
        <taxon>Ferroacidibacillus</taxon>
    </lineage>
</organism>
<dbReference type="InterPro" id="IPR006140">
    <property type="entry name" value="D-isomer_DH_NAD-bd"/>
</dbReference>
<dbReference type="PANTHER" id="PTHR43333:SF1">
    <property type="entry name" value="D-ISOMER SPECIFIC 2-HYDROXYACID DEHYDROGENASE NAD-BINDING DOMAIN-CONTAINING PROTEIN"/>
    <property type="match status" value="1"/>
</dbReference>
<dbReference type="PANTHER" id="PTHR43333">
    <property type="entry name" value="2-HACID_DH_C DOMAIN-CONTAINING PROTEIN"/>
    <property type="match status" value="1"/>
</dbReference>
<dbReference type="Pfam" id="PF02826">
    <property type="entry name" value="2-Hacid_dh_C"/>
    <property type="match status" value="1"/>
</dbReference>
<gene>
    <name evidence="4" type="ORF">ATW55_10460</name>
</gene>
<evidence type="ECO:0000259" key="3">
    <source>
        <dbReference type="Pfam" id="PF02826"/>
    </source>
</evidence>
<evidence type="ECO:0000256" key="2">
    <source>
        <dbReference type="ARBA" id="ARBA00023027"/>
    </source>
</evidence>
<dbReference type="Proteomes" id="UP000053557">
    <property type="component" value="Unassembled WGS sequence"/>
</dbReference>
<evidence type="ECO:0000313" key="4">
    <source>
        <dbReference type="EMBL" id="KUO94822.1"/>
    </source>
</evidence>
<dbReference type="RefSeq" id="WP_067719526.1">
    <property type="nucleotide sequence ID" value="NZ_LPVJ01000070.1"/>
</dbReference>
<sequence length="319" mass="34979">MARAVRTVLVYHETSVANYAAELIRRAPDLKVITASNREEAQALQAQADCLFAWRYPFDLLVNVAADEPLPVFVQLMGAGVEDAARSGVLKRVPVARIVEQFGAPMAEYVFLHLLAEIKRYDAFRDAQERHAWEQKRTGSLRGMTLGVAGLGSIGAEIARMARAFSMRVHGLSLRQLPVVGLDSQYGADDWQAFVASCDAVVLALPLTPQTERVVDARVLAAMKPESILINVGRGHLVDEEALLIALQEKRLRRAILDVFTVEPLPSDHPFWTHPRVTVTPHVSGPSLTEEVVGAFLENVARYRAGEPLAGLVDAALGY</sequence>
<proteinExistence type="predicted"/>